<dbReference type="AlphaFoldDB" id="A0A6A7BKL5"/>
<dbReference type="OrthoDB" id="3935706at2759"/>
<keyword evidence="2" id="KW-1185">Reference proteome</keyword>
<sequence length="391" mass="43650">MVSPPPIPDLLRILLELLDEIATYRDHPTLLALSLACKSGTYVNLEAPTIAPIHLFLRTICERPNLAAKVRRVDIRGWRAEPEVAIGKRSKIFIAAAINSGLLAKPKEMWYTTPKDDGDFLRLLRHGVLRINGLSPYPLLDWHHFLSRSTTTLRTVRFLEMYGSDTTITEPLVLSGWRTSLSRDTALPANPSPLKNLSRFYCLNGAFELRLLGKILNGQLIRYLLYPPIYRHMNFVPGTDLSISNIAKLFNASKPTLGSLLLYPTQPPRGQTRLHEFEHLTTMQMGHPGLLNVTPEEVDPGPERASCVKIMLEQLVQLKVEGSLPAFDLVQLQFHNTVPSFTYGFPTHDPAVSVLGATACLPLPDAEAKVREELGELFAGADIQLEVCQHD</sequence>
<dbReference type="EMBL" id="MU006291">
    <property type="protein sequence ID" value="KAF2854969.1"/>
    <property type="molecule type" value="Genomic_DNA"/>
</dbReference>
<accession>A0A6A7BKL5</accession>
<name>A0A6A7BKL5_9PLEO</name>
<protein>
    <submittedName>
        <fullName evidence="1">Uncharacterized protein</fullName>
    </submittedName>
</protein>
<dbReference type="Proteomes" id="UP000799423">
    <property type="component" value="Unassembled WGS sequence"/>
</dbReference>
<reference evidence="1" key="1">
    <citation type="submission" date="2020-01" db="EMBL/GenBank/DDBJ databases">
        <authorList>
            <consortium name="DOE Joint Genome Institute"/>
            <person name="Haridas S."/>
            <person name="Albert R."/>
            <person name="Binder M."/>
            <person name="Bloem J."/>
            <person name="Labutti K."/>
            <person name="Salamov A."/>
            <person name="Andreopoulos B."/>
            <person name="Baker S.E."/>
            <person name="Barry K."/>
            <person name="Bills G."/>
            <person name="Bluhm B.H."/>
            <person name="Cannon C."/>
            <person name="Castanera R."/>
            <person name="Culley D.E."/>
            <person name="Daum C."/>
            <person name="Ezra D."/>
            <person name="Gonzalez J.B."/>
            <person name="Henrissat B."/>
            <person name="Kuo A."/>
            <person name="Liang C."/>
            <person name="Lipzen A."/>
            <person name="Lutzoni F."/>
            <person name="Magnuson J."/>
            <person name="Mondo S."/>
            <person name="Nolan M."/>
            <person name="Ohm R."/>
            <person name="Pangilinan J."/>
            <person name="Park H.-J."/>
            <person name="Ramirez L."/>
            <person name="Alfaro M."/>
            <person name="Sun H."/>
            <person name="Tritt A."/>
            <person name="Yoshinaga Y."/>
            <person name="Zwiers L.-H."/>
            <person name="Turgeon B.G."/>
            <person name="Goodwin S.B."/>
            <person name="Spatafora J.W."/>
            <person name="Crous P.W."/>
            <person name="Grigoriev I.V."/>
        </authorList>
    </citation>
    <scope>NUCLEOTIDE SEQUENCE</scope>
    <source>
        <strain evidence="1">IPT5</strain>
    </source>
</reference>
<organism evidence="1 2">
    <name type="scientific">Plenodomus tracheiphilus IPT5</name>
    <dbReference type="NCBI Taxonomy" id="1408161"/>
    <lineage>
        <taxon>Eukaryota</taxon>
        <taxon>Fungi</taxon>
        <taxon>Dikarya</taxon>
        <taxon>Ascomycota</taxon>
        <taxon>Pezizomycotina</taxon>
        <taxon>Dothideomycetes</taxon>
        <taxon>Pleosporomycetidae</taxon>
        <taxon>Pleosporales</taxon>
        <taxon>Pleosporineae</taxon>
        <taxon>Leptosphaeriaceae</taxon>
        <taxon>Plenodomus</taxon>
    </lineage>
</organism>
<evidence type="ECO:0000313" key="2">
    <source>
        <dbReference type="Proteomes" id="UP000799423"/>
    </source>
</evidence>
<gene>
    <name evidence="1" type="ORF">T440DRAFT_486005</name>
</gene>
<evidence type="ECO:0000313" key="1">
    <source>
        <dbReference type="EMBL" id="KAF2854969.1"/>
    </source>
</evidence>
<proteinExistence type="predicted"/>